<reference evidence="1 2" key="1">
    <citation type="journal article" date="2020" name="Front. Microbiol.">
        <title>Phenotypic and Genetic Characterization of the Cheese Ripening Yeast Geotrichum candidum.</title>
        <authorList>
            <person name="Perkins V."/>
            <person name="Vignola S."/>
            <person name="Lessard M.H."/>
            <person name="Plante P.L."/>
            <person name="Corbeil J."/>
            <person name="Dugat-Bony E."/>
            <person name="Frenette M."/>
            <person name="Labrie S."/>
        </authorList>
    </citation>
    <scope>NUCLEOTIDE SEQUENCE [LARGE SCALE GENOMIC DNA]</scope>
    <source>
        <strain evidence="1 2">LMA-1147</strain>
    </source>
</reference>
<name>A0ACB6V9Z2_9ASCO</name>
<protein>
    <submittedName>
        <fullName evidence="1">Uncharacterized protein</fullName>
    </submittedName>
</protein>
<keyword evidence="2" id="KW-1185">Reference proteome</keyword>
<proteinExistence type="predicted"/>
<sequence length="405" mass="46206">MSEPIRNVRINKLAEAPTPQNTPATATSSFIQRANNGKPSVPTISEDGDVSQLTNNQSLISMIQGKLGTLVGAPSGYIDGLPKVVKDRIRGLKALQSQQSELEAELEAEILKLEKQWHKRYEPLFKKRAQLIAGEIEPTEEEILAGKKIEEEDHEEHDEDEEEEEEDEDEEDEEDSDVKGIPDFWLTALKTHPDLSGLISDRDDEALHFLTDIRMDYLDQPGFALNFDFAENPFFTNKTLRKVYYYEDAPAFMGEYTFDHAEGTVIDWKSPEQNLTVRIEKRKQRNKRTQETRTVEKTVETDSFFNFFSPPAIDEENEDDEELAQFVEQDHQNGEYIKDMIPRAVLFFTGEALQYDEDDEDDEDLEDLEDDEDFSDSDDDEDDDEGVIKSGGGASGGQQPECKQQ</sequence>
<dbReference type="EMBL" id="QVQA01000005">
    <property type="protein sequence ID" value="KAF5102469.1"/>
    <property type="molecule type" value="Genomic_DNA"/>
</dbReference>
<gene>
    <name evidence="1" type="ORF">D0Z00_000396</name>
</gene>
<accession>A0ACB6V9Z2</accession>
<comment type="caution">
    <text evidence="1">The sequence shown here is derived from an EMBL/GenBank/DDBJ whole genome shotgun (WGS) entry which is preliminary data.</text>
</comment>
<evidence type="ECO:0000313" key="2">
    <source>
        <dbReference type="Proteomes" id="UP000744676"/>
    </source>
</evidence>
<dbReference type="Proteomes" id="UP000744676">
    <property type="component" value="Unassembled WGS sequence"/>
</dbReference>
<organism evidence="1 2">
    <name type="scientific">Geotrichum galactomycetum</name>
    <dbReference type="NCBI Taxonomy" id="27317"/>
    <lineage>
        <taxon>Eukaryota</taxon>
        <taxon>Fungi</taxon>
        <taxon>Dikarya</taxon>
        <taxon>Ascomycota</taxon>
        <taxon>Saccharomycotina</taxon>
        <taxon>Dipodascomycetes</taxon>
        <taxon>Dipodascales</taxon>
        <taxon>Dipodascaceae</taxon>
        <taxon>Geotrichum</taxon>
    </lineage>
</organism>
<evidence type="ECO:0000313" key="1">
    <source>
        <dbReference type="EMBL" id="KAF5102469.1"/>
    </source>
</evidence>